<dbReference type="PIRSF" id="PIRSF006118">
    <property type="entry name" value="KDO8-P_Ptase"/>
    <property type="match status" value="1"/>
</dbReference>
<evidence type="ECO:0000256" key="10">
    <source>
        <dbReference type="ARBA" id="ARBA00031051"/>
    </source>
</evidence>
<dbReference type="Pfam" id="PF00702">
    <property type="entry name" value="Hydrolase"/>
    <property type="match status" value="1"/>
</dbReference>
<dbReference type="EC" id="3.1.3.45" evidence="5 11"/>
<comment type="function">
    <text evidence="11">Catalyzes the hydrolysis of 3-deoxy-D-manno-octulosonate 8-phosphate (KDO 8-P) to 3-deoxy-D-manno-octulosonate (KDO) and inorganic phosphate.</text>
</comment>
<evidence type="ECO:0000313" key="13">
    <source>
        <dbReference type="EMBL" id="QCF26569.1"/>
    </source>
</evidence>
<dbReference type="AlphaFoldDB" id="A0A4P7XHP7"/>
<organism evidence="13 14">
    <name type="scientific">Hydrocarboniclastica marina</name>
    <dbReference type="NCBI Taxonomy" id="2259620"/>
    <lineage>
        <taxon>Bacteria</taxon>
        <taxon>Pseudomonadati</taxon>
        <taxon>Pseudomonadota</taxon>
        <taxon>Gammaproteobacteria</taxon>
        <taxon>Alteromonadales</taxon>
        <taxon>Alteromonadaceae</taxon>
        <taxon>Hydrocarboniclastica</taxon>
    </lineage>
</organism>
<dbReference type="Gene3D" id="3.40.50.1000">
    <property type="entry name" value="HAD superfamily/HAD-like"/>
    <property type="match status" value="1"/>
</dbReference>
<keyword evidence="9 11" id="KW-0460">Magnesium</keyword>
<evidence type="ECO:0000256" key="4">
    <source>
        <dbReference type="ARBA" id="ARBA00011881"/>
    </source>
</evidence>
<evidence type="ECO:0000256" key="12">
    <source>
        <dbReference type="PIRSR" id="PIRSR006118-2"/>
    </source>
</evidence>
<comment type="subunit">
    <text evidence="4 11">Homotetramer.</text>
</comment>
<dbReference type="InterPro" id="IPR010023">
    <property type="entry name" value="KdsC_fam"/>
</dbReference>
<dbReference type="InterPro" id="IPR050793">
    <property type="entry name" value="CMP-NeuNAc_synthase"/>
</dbReference>
<dbReference type="Proteomes" id="UP000298049">
    <property type="component" value="Chromosome"/>
</dbReference>
<dbReference type="InterPro" id="IPR036412">
    <property type="entry name" value="HAD-like_sf"/>
</dbReference>
<comment type="catalytic activity">
    <reaction evidence="1 11">
        <text>3-deoxy-alpha-D-manno-2-octulosonate-8-phosphate + H2O = 3-deoxy-alpha-D-manno-oct-2-ulosonate + phosphate</text>
        <dbReference type="Rhea" id="RHEA:11500"/>
        <dbReference type="ChEBI" id="CHEBI:15377"/>
        <dbReference type="ChEBI" id="CHEBI:43474"/>
        <dbReference type="ChEBI" id="CHEBI:85985"/>
        <dbReference type="ChEBI" id="CHEBI:85986"/>
        <dbReference type="EC" id="3.1.3.45"/>
    </reaction>
</comment>
<dbReference type="RefSeq" id="WP_136549278.1">
    <property type="nucleotide sequence ID" value="NZ_CP031093.1"/>
</dbReference>
<evidence type="ECO:0000256" key="9">
    <source>
        <dbReference type="ARBA" id="ARBA00022842"/>
    </source>
</evidence>
<dbReference type="SFLD" id="SFLDS00003">
    <property type="entry name" value="Haloacid_Dehalogenase"/>
    <property type="match status" value="1"/>
</dbReference>
<evidence type="ECO:0000256" key="8">
    <source>
        <dbReference type="ARBA" id="ARBA00022801"/>
    </source>
</evidence>
<dbReference type="SUPFAM" id="SSF56784">
    <property type="entry name" value="HAD-like"/>
    <property type="match status" value="1"/>
</dbReference>
<name>A0A4P7XHP7_9ALTE</name>
<dbReference type="GO" id="GO:0019143">
    <property type="term" value="F:3-deoxy-manno-octulosonate-8-phosphatase activity"/>
    <property type="evidence" value="ECO:0007669"/>
    <property type="project" value="UniProtKB-UniRule"/>
</dbReference>
<dbReference type="SFLD" id="SFLDG01136">
    <property type="entry name" value="C1.6:_Phosphoserine_Phosphatas"/>
    <property type="match status" value="1"/>
</dbReference>
<evidence type="ECO:0000256" key="6">
    <source>
        <dbReference type="ARBA" id="ARBA00020092"/>
    </source>
</evidence>
<evidence type="ECO:0000256" key="3">
    <source>
        <dbReference type="ARBA" id="ARBA00005893"/>
    </source>
</evidence>
<dbReference type="GO" id="GO:0009103">
    <property type="term" value="P:lipopolysaccharide biosynthetic process"/>
    <property type="evidence" value="ECO:0007669"/>
    <property type="project" value="UniProtKB-UniRule"/>
</dbReference>
<dbReference type="SFLD" id="SFLDG01138">
    <property type="entry name" value="C1.6.2:_Deoxy-d-mannose-octulo"/>
    <property type="match status" value="1"/>
</dbReference>
<evidence type="ECO:0000256" key="7">
    <source>
        <dbReference type="ARBA" id="ARBA00022723"/>
    </source>
</evidence>
<proteinExistence type="inferred from homology"/>
<evidence type="ECO:0000256" key="2">
    <source>
        <dbReference type="ARBA" id="ARBA00001946"/>
    </source>
</evidence>
<evidence type="ECO:0000256" key="5">
    <source>
        <dbReference type="ARBA" id="ARBA00013066"/>
    </source>
</evidence>
<dbReference type="EMBL" id="CP031093">
    <property type="protein sequence ID" value="QCF26569.1"/>
    <property type="molecule type" value="Genomic_DNA"/>
</dbReference>
<dbReference type="OrthoDB" id="9805604at2"/>
<feature type="binding site" evidence="12">
    <location>
        <position position="31"/>
    </location>
    <ligand>
        <name>Mg(2+)</name>
        <dbReference type="ChEBI" id="CHEBI:18420"/>
    </ligand>
</feature>
<accession>A0A4P7XHP7</accession>
<dbReference type="NCBIfam" id="TIGR01670">
    <property type="entry name" value="KdsC-phosphatas"/>
    <property type="match status" value="1"/>
</dbReference>
<keyword evidence="7 11" id="KW-0479">Metal-binding</keyword>
<evidence type="ECO:0000313" key="14">
    <source>
        <dbReference type="Proteomes" id="UP000298049"/>
    </source>
</evidence>
<gene>
    <name evidence="13" type="ORF">soil367_11845</name>
</gene>
<dbReference type="KEGG" id="hmi:soil367_11845"/>
<keyword evidence="11" id="KW-0448">Lipopolysaccharide biosynthesis</keyword>
<dbReference type="FunFam" id="3.40.50.1000:FF:000029">
    <property type="entry name" value="3-deoxy-D-manno-octulosonate 8-phosphate phosphatase KdsC"/>
    <property type="match status" value="1"/>
</dbReference>
<dbReference type="PANTHER" id="PTHR21485">
    <property type="entry name" value="HAD SUPERFAMILY MEMBERS CMAS AND KDSC"/>
    <property type="match status" value="1"/>
</dbReference>
<dbReference type="CDD" id="cd01630">
    <property type="entry name" value="HAD_KDO-like"/>
    <property type="match status" value="1"/>
</dbReference>
<dbReference type="GO" id="GO:0046872">
    <property type="term" value="F:metal ion binding"/>
    <property type="evidence" value="ECO:0007669"/>
    <property type="project" value="UniProtKB-UniRule"/>
</dbReference>
<evidence type="ECO:0000256" key="1">
    <source>
        <dbReference type="ARBA" id="ARBA00000898"/>
    </source>
</evidence>
<evidence type="ECO:0000256" key="11">
    <source>
        <dbReference type="PIRNR" id="PIRNR006118"/>
    </source>
</evidence>
<comment type="similarity">
    <text evidence="3 11">Belongs to the KdsC family.</text>
</comment>
<protein>
    <recommendedName>
        <fullName evidence="6 11">3-deoxy-D-manno-octulosonate 8-phosphate phosphatase KdsC</fullName>
        <ecNumber evidence="5 11">3.1.3.45</ecNumber>
    </recommendedName>
    <alternativeName>
        <fullName evidence="10 11">KDO 8-P phosphatase</fullName>
    </alternativeName>
</protein>
<feature type="binding site" evidence="12">
    <location>
        <position position="124"/>
    </location>
    <ligand>
        <name>Mg(2+)</name>
        <dbReference type="ChEBI" id="CHEBI:18420"/>
    </ligand>
</feature>
<dbReference type="InterPro" id="IPR023214">
    <property type="entry name" value="HAD_sf"/>
</dbReference>
<reference evidence="13 14" key="1">
    <citation type="submission" date="2018-07" db="EMBL/GenBank/DDBJ databases">
        <title>Marsedoiliclastica nanhaica gen. nov. sp. nov., a novel marine hydrocarbonoclastic bacterium isolated from an in-situ enriched hydrocarbon-degrading consortium in deep-sea sediment.</title>
        <authorList>
            <person name="Dong C."/>
            <person name="Ma T."/>
            <person name="Liu R."/>
            <person name="Shao Z."/>
        </authorList>
    </citation>
    <scope>NUCLEOTIDE SEQUENCE [LARGE SCALE GENOMIC DNA]</scope>
    <source>
        <strain evidence="14">soil36-7</strain>
    </source>
</reference>
<sequence>MTDTYAHPDEPRQWPEDILQIAATVELLVLDVDGVMTRGDVVFTASGDEIKAFNILDGQGIKLLQREGIRVAIITGRESPLTARRARDLGIKHLQQNREDKLVALRELCNELNLPLAKVAYLGDDLPDLSAIRAVGLGITVPNAYWLIRRHARCCTLARGGEGAVREVSDLLLQARGSLDATLETYL</sequence>
<comment type="cofactor">
    <cofactor evidence="2 11 12">
        <name>Mg(2+)</name>
        <dbReference type="ChEBI" id="CHEBI:18420"/>
    </cofactor>
</comment>
<dbReference type="GO" id="GO:0008781">
    <property type="term" value="F:N-acylneuraminate cytidylyltransferase activity"/>
    <property type="evidence" value="ECO:0007669"/>
    <property type="project" value="TreeGrafter"/>
</dbReference>
<keyword evidence="8 11" id="KW-0378">Hydrolase</keyword>
<keyword evidence="14" id="KW-1185">Reference proteome</keyword>
<dbReference type="PANTHER" id="PTHR21485:SF3">
    <property type="entry name" value="N-ACYLNEURAMINATE CYTIDYLYLTRANSFERASE"/>
    <property type="match status" value="1"/>
</dbReference>
<feature type="binding site" evidence="12">
    <location>
        <position position="33"/>
    </location>
    <ligand>
        <name>substrate</name>
    </ligand>
</feature>